<dbReference type="PANTHER" id="PTHR47396:SF1">
    <property type="entry name" value="ATP-DEPENDENT HELICASE IRC3-RELATED"/>
    <property type="match status" value="1"/>
</dbReference>
<dbReference type="Pfam" id="PF13156">
    <property type="entry name" value="Mrr_cat_2"/>
    <property type="match status" value="1"/>
</dbReference>
<dbReference type="InterPro" id="IPR014001">
    <property type="entry name" value="Helicase_ATP-bd"/>
</dbReference>
<dbReference type="GO" id="GO:0005524">
    <property type="term" value="F:ATP binding"/>
    <property type="evidence" value="ECO:0007669"/>
    <property type="project" value="InterPro"/>
</dbReference>
<dbReference type="GO" id="GO:0016787">
    <property type="term" value="F:hydrolase activity"/>
    <property type="evidence" value="ECO:0007669"/>
    <property type="project" value="InterPro"/>
</dbReference>
<dbReference type="Pfam" id="PF00271">
    <property type="entry name" value="Helicase_C"/>
    <property type="match status" value="1"/>
</dbReference>
<dbReference type="Gene3D" id="3.40.1350.10">
    <property type="match status" value="1"/>
</dbReference>
<dbReference type="InterPro" id="IPR001650">
    <property type="entry name" value="Helicase_C-like"/>
</dbReference>
<evidence type="ECO:0000259" key="3">
    <source>
        <dbReference type="PROSITE" id="PS51192"/>
    </source>
</evidence>
<feature type="region of interest" description="Disordered" evidence="2">
    <location>
        <begin position="639"/>
        <end position="660"/>
    </location>
</feature>
<reference evidence="4 5" key="2">
    <citation type="submission" date="2019-05" db="EMBL/GenBank/DDBJ databases">
        <title>Glycomyces buryatensis sp. nov.</title>
        <authorList>
            <person name="Nikitina E."/>
        </authorList>
    </citation>
    <scope>NUCLEOTIDE SEQUENCE [LARGE SCALE GENOMIC DNA]</scope>
    <source>
        <strain evidence="4 5">18</strain>
    </source>
</reference>
<dbReference type="Gene3D" id="3.40.50.150">
    <property type="entry name" value="Vaccinia Virus protein VP39"/>
    <property type="match status" value="1"/>
</dbReference>
<dbReference type="PROSITE" id="PS51192">
    <property type="entry name" value="HELICASE_ATP_BIND_1"/>
    <property type="match status" value="1"/>
</dbReference>
<dbReference type="CDD" id="cd18785">
    <property type="entry name" value="SF2_C"/>
    <property type="match status" value="1"/>
</dbReference>
<protein>
    <submittedName>
        <fullName evidence="4">Damage-inducible protein</fullName>
    </submittedName>
</protein>
<dbReference type="PRINTS" id="PR00507">
    <property type="entry name" value="N12N6MTFRASE"/>
</dbReference>
<dbReference type="CDD" id="cd22333">
    <property type="entry name" value="LlaBIII_nuclease-like"/>
    <property type="match status" value="1"/>
</dbReference>
<evidence type="ECO:0000256" key="1">
    <source>
        <dbReference type="ARBA" id="ARBA00022747"/>
    </source>
</evidence>
<dbReference type="OrthoDB" id="9776021at2"/>
<dbReference type="GO" id="GO:0009307">
    <property type="term" value="P:DNA restriction-modification system"/>
    <property type="evidence" value="ECO:0007669"/>
    <property type="project" value="UniProtKB-KW"/>
</dbReference>
<dbReference type="SUPFAM" id="SSF52980">
    <property type="entry name" value="Restriction endonuclease-like"/>
    <property type="match status" value="1"/>
</dbReference>
<proteinExistence type="predicted"/>
<dbReference type="Pfam" id="PF18135">
    <property type="entry name" value="Type_ISP_C"/>
    <property type="match status" value="1"/>
</dbReference>
<dbReference type="InterPro" id="IPR053980">
    <property type="entry name" value="ISP_coupler"/>
</dbReference>
<keyword evidence="1" id="KW-0680">Restriction system</keyword>
<organism evidence="4 5">
    <name type="scientific">Glycomyces buryatensis</name>
    <dbReference type="NCBI Taxonomy" id="2570927"/>
    <lineage>
        <taxon>Bacteria</taxon>
        <taxon>Bacillati</taxon>
        <taxon>Actinomycetota</taxon>
        <taxon>Actinomycetes</taxon>
        <taxon>Glycomycetales</taxon>
        <taxon>Glycomycetaceae</taxon>
        <taxon>Glycomyces</taxon>
    </lineage>
</organism>
<dbReference type="SUPFAM" id="SSF52540">
    <property type="entry name" value="P-loop containing nucleoside triphosphate hydrolases"/>
    <property type="match status" value="1"/>
</dbReference>
<dbReference type="GO" id="GO:0032259">
    <property type="term" value="P:methylation"/>
    <property type="evidence" value="ECO:0007669"/>
    <property type="project" value="InterPro"/>
</dbReference>
<dbReference type="InterPro" id="IPR011856">
    <property type="entry name" value="tRNA_endonuc-like_dom_sf"/>
</dbReference>
<evidence type="ECO:0000313" key="4">
    <source>
        <dbReference type="EMBL" id="THV40694.1"/>
    </source>
</evidence>
<reference evidence="5" key="1">
    <citation type="submission" date="2019-04" db="EMBL/GenBank/DDBJ databases">
        <title>Nocardioides xinjiangensis sp. nov.</title>
        <authorList>
            <person name="Liu S."/>
        </authorList>
    </citation>
    <scope>NUCLEOTIDE SEQUENCE [LARGE SCALE GENOMIC DNA]</scope>
    <source>
        <strain evidence="5">18</strain>
    </source>
</reference>
<dbReference type="Gene3D" id="3.40.50.300">
    <property type="entry name" value="P-loop containing nucleotide triphosphate hydrolases"/>
    <property type="match status" value="2"/>
</dbReference>
<dbReference type="InterPro" id="IPR039442">
    <property type="entry name" value="Mrr-like_dom"/>
</dbReference>
<dbReference type="InterPro" id="IPR003356">
    <property type="entry name" value="DNA_methylase_A-5"/>
</dbReference>
<dbReference type="GO" id="GO:0005829">
    <property type="term" value="C:cytosol"/>
    <property type="evidence" value="ECO:0007669"/>
    <property type="project" value="TreeGrafter"/>
</dbReference>
<dbReference type="GO" id="GO:0008170">
    <property type="term" value="F:N-methyltransferase activity"/>
    <property type="evidence" value="ECO:0007669"/>
    <property type="project" value="InterPro"/>
</dbReference>
<accession>A0A4S8QIY3</accession>
<dbReference type="PANTHER" id="PTHR47396">
    <property type="entry name" value="TYPE I RESTRICTION ENZYME ECOKI R PROTEIN"/>
    <property type="match status" value="1"/>
</dbReference>
<dbReference type="InterPro" id="IPR029063">
    <property type="entry name" value="SAM-dependent_MTases_sf"/>
</dbReference>
<dbReference type="PROSITE" id="PS00092">
    <property type="entry name" value="N6_MTASE"/>
    <property type="match status" value="1"/>
</dbReference>
<dbReference type="InterPro" id="IPR011335">
    <property type="entry name" value="Restrct_endonuc-II-like"/>
</dbReference>
<evidence type="ECO:0000313" key="5">
    <source>
        <dbReference type="Proteomes" id="UP000308760"/>
    </source>
</evidence>
<comment type="caution">
    <text evidence="4">The sequence shown here is derived from an EMBL/GenBank/DDBJ whole genome shotgun (WGS) entry which is preliminary data.</text>
</comment>
<dbReference type="InterPro" id="IPR050742">
    <property type="entry name" value="Helicase_Restrict-Modif_Enz"/>
</dbReference>
<dbReference type="Pfam" id="PF04851">
    <property type="entry name" value="ResIII"/>
    <property type="match status" value="1"/>
</dbReference>
<dbReference type="EMBL" id="STGY01000056">
    <property type="protein sequence ID" value="THV40694.1"/>
    <property type="molecule type" value="Genomic_DNA"/>
</dbReference>
<dbReference type="InterPro" id="IPR041635">
    <property type="entry name" value="Type_ISP_LLaBIII_C"/>
</dbReference>
<dbReference type="Pfam" id="PF22240">
    <property type="entry name" value="ISP_coupler"/>
    <property type="match status" value="1"/>
</dbReference>
<name>A0A4S8QIY3_9ACTN</name>
<dbReference type="SMART" id="SM00487">
    <property type="entry name" value="DEXDc"/>
    <property type="match status" value="1"/>
</dbReference>
<dbReference type="GO" id="GO:0003677">
    <property type="term" value="F:DNA binding"/>
    <property type="evidence" value="ECO:0007669"/>
    <property type="project" value="InterPro"/>
</dbReference>
<dbReference type="InterPro" id="IPR006935">
    <property type="entry name" value="Helicase/UvrB_N"/>
</dbReference>
<dbReference type="InterPro" id="IPR027417">
    <property type="entry name" value="P-loop_NTPase"/>
</dbReference>
<dbReference type="Proteomes" id="UP000308760">
    <property type="component" value="Unassembled WGS sequence"/>
</dbReference>
<dbReference type="SMART" id="SM00490">
    <property type="entry name" value="HELICc"/>
    <property type="match status" value="1"/>
</dbReference>
<gene>
    <name evidence="4" type="ORF">FAB82_15395</name>
</gene>
<evidence type="ECO:0000256" key="2">
    <source>
        <dbReference type="SAM" id="MobiDB-lite"/>
    </source>
</evidence>
<dbReference type="InterPro" id="IPR002052">
    <property type="entry name" value="DNA_methylase_N6_adenine_CS"/>
</dbReference>
<dbReference type="Pfam" id="PF02384">
    <property type="entry name" value="N6_Mtase"/>
    <property type="match status" value="1"/>
</dbReference>
<dbReference type="SUPFAM" id="SSF53335">
    <property type="entry name" value="S-adenosyl-L-methionine-dependent methyltransferases"/>
    <property type="match status" value="1"/>
</dbReference>
<sequence>MLTFLKTDPQWAEQFSEVWMYGDAPIAEDNKRDLGIDLVARDVETGGLCAIQCKFYESDHAVSKADVDSFFAASGKGGYTRRMIISTTERWGPNAEEMLTGQQIPVSRIGLSDLEASPIDWDKVALDGVWTQGSKLGLAYLRDKKQLRRHQEQALAAVFEGFAASERGKLIMACGTGKTFTSLKIAEHDATERAKPDADPSGLVLFLVPSIALLSQTLREWTAESSLPLHSFAVCSDVKATKQQVTKDLGDQAVHDLALPATTDPAKLIAQLERVRNRPGLTVVFSTYHSIDVIAQAQQLGLGDLDLVLCDEAHRTTGVTLAGDEESNFVRVHDGDYLRASRRLYMTATPRIYMEHTKDEAKNADAVLCSMDNEALYGPEFHKLGFGAAVERDLLTDYKVMILAVDESQASAALQRQFADENMELALDDAAKIIGCWNGMAKRAGSFADGTGFEPGEQPMRRAVAFSRTIAESEKIAASFASVVNLYREDAEDELSCELDHVDGGMNTLTRNRKIDWLKADPGEGNARILTNARCLSEGVDVPDLDAVLFLHPRNSHVDVIQSVGRVMRKAPGKKYGYIILPVAIPAGIAPDKALADNKRYKVVWEVLRALRAHDDRMDAHVNQIDLNKNKPKNIMVGTAPPGDESLGGNSGSDKDGTEKKTAAWMQDALQFEHLRDAIYARIVKNVGQRTYWEAWANDIARIAQHHVVRIQTAIELPEKRKAFDAFLAELRSNLNPGVSEDDAIDMLSQHIITKPVFDALFADYAFASHNPVSKAMDAMLAALEDQSLEAETAKLEEFYKRVRVRAEGIDNHVARQTIIKDLYEQFFEKALPKTSNRLGIVYTPTEVVDFIIRAVDQALGKYFNASLSDEGVHVIDPFTGTGTFITRLLQSGLIKPEDLLRKYASELHANEIVLLAYYIAAVNIEAVFHDLAGGEYKPFEGIVLTDTFQLYEGEAEQLFGVLEGNSERAERQKATDIRVVIGNPPYSVGQGSQNDDNQNLKYEHLDARIKATYVAMSNATNKNKLYDSYIRAFRWASDRIRDKGGVICYVSNGGYIDNSTFDGFRKSLVNEFDAIYCYNLRGNLRAAGEQRRKEKENIFGDGARTTIAVIILIKGNKASSEGCELYYRDIGDYLTEKDKLAIVSSKNLHDVEWEQLAPSVEGDWINHRDERFGGFRPIGDKGKTVAREPIFGLHSLGVNTNRDAWVTGFSAETLADNVRSMIDFYNQEVGRIIDSGLDLAIPAKVRLAMVEKIIDRTDTSISWSSSLISKAAQGKMLSFDPSRFAFETYRPFNRQYLYFDNDMNHRVGQIPRIFPTVDHKNFGIYITGTGSEEPFSVLAVKDIPDLHAVGTKSVGPLFARYSYRELDGEGTLFDGGDGSSYERVDNITDGALRDYQSSYNDSSISKDDIFYYVYGLLHSPEYRTTFEADLKKSLPRIPKVVDFQGFAEAGRALAELHLGYESAEPYAGVKEDIKGSGETDPADLYRVSKKMKFRSNDDRIEIDYNQRVTLVGIPEEVYRYQLGARSAIEWVKERYWVKTDKDSGIVNDPNDWSEDPRYIVNLLKRIVTVSLETMKIVDVLPPLDILPEQ</sequence>
<feature type="domain" description="Helicase ATP-binding" evidence="3">
    <location>
        <begin position="159"/>
        <end position="368"/>
    </location>
</feature>
<keyword evidence="5" id="KW-1185">Reference proteome</keyword>